<dbReference type="OMA" id="TEDCCYL"/>
<keyword evidence="3" id="KW-1185">Reference proteome</keyword>
<dbReference type="PANTHER" id="PTHR37538">
    <property type="entry name" value="BTB DOMAIN-CONTAINING PROTEIN"/>
    <property type="match status" value="1"/>
</dbReference>
<sequence>MYWERLFLPKTSPYLSQFIKVRFGNSSDEYMVPEDCILVYRKLSRHLNDTSTSDVLNLQEADSQVGHTFIHFLYSGTYQFLGQHALSPMDTRDKEFEQGILVYSAAIKYDIPQLAELAKDQVYKASADLPLASVIRNARKLFDSLPRGDKLLLDLIKSLMEERLEKDADTFLTVNFFEGFGKHETLDPHLFRFIVEIYEKKLFHLTEKTQETTEKNEEEPVHENGVSAEIPGQAPDPGAWDEFPGSNDLEVEHRAESSLPIESATDNLPVEEYPPPPDAFTTVESQAEYQLQKKAPPRLILQLLKPPVVSSTTLS</sequence>
<accession>A0A0U1M2Q3</accession>
<evidence type="ECO:0000256" key="1">
    <source>
        <dbReference type="SAM" id="MobiDB-lite"/>
    </source>
</evidence>
<dbReference type="AlphaFoldDB" id="A0A0U1M2Q3"/>
<dbReference type="PANTHER" id="PTHR37538:SF1">
    <property type="entry name" value="BTB DOMAIN-CONTAINING PROTEIN"/>
    <property type="match status" value="1"/>
</dbReference>
<evidence type="ECO:0008006" key="4">
    <source>
        <dbReference type="Google" id="ProtNLM"/>
    </source>
</evidence>
<reference evidence="2 3" key="1">
    <citation type="submission" date="2015-04" db="EMBL/GenBank/DDBJ databases">
        <authorList>
            <person name="Syromyatnikov M.Y."/>
            <person name="Popov V.N."/>
        </authorList>
    </citation>
    <scope>NUCLEOTIDE SEQUENCE [LARGE SCALE GENOMIC DNA]</scope>
    <source>
        <strain evidence="2">WF-38-12</strain>
    </source>
</reference>
<dbReference type="Proteomes" id="UP000054383">
    <property type="component" value="Unassembled WGS sequence"/>
</dbReference>
<dbReference type="Gene3D" id="3.30.710.10">
    <property type="entry name" value="Potassium Channel Kv1.1, Chain A"/>
    <property type="match status" value="1"/>
</dbReference>
<dbReference type="InterPro" id="IPR011333">
    <property type="entry name" value="SKP1/BTB/POZ_sf"/>
</dbReference>
<dbReference type="OrthoDB" id="3594103at2759"/>
<evidence type="ECO:0000313" key="3">
    <source>
        <dbReference type="Proteomes" id="UP000054383"/>
    </source>
</evidence>
<dbReference type="STRING" id="28573.A0A0U1M2Q3"/>
<name>A0A0U1M2Q3_TALIS</name>
<feature type="region of interest" description="Disordered" evidence="1">
    <location>
        <begin position="254"/>
        <end position="287"/>
    </location>
</feature>
<gene>
    <name evidence="2" type="ORF">PISL3812_06297</name>
</gene>
<proteinExistence type="predicted"/>
<dbReference type="EMBL" id="CVMT01000006">
    <property type="protein sequence ID" value="CRG89261.1"/>
    <property type="molecule type" value="Genomic_DNA"/>
</dbReference>
<evidence type="ECO:0000313" key="2">
    <source>
        <dbReference type="EMBL" id="CRG89261.1"/>
    </source>
</evidence>
<protein>
    <recommendedName>
        <fullName evidence="4">BTB domain-containing protein</fullName>
    </recommendedName>
</protein>
<organism evidence="2 3">
    <name type="scientific">Talaromyces islandicus</name>
    <name type="common">Penicillium islandicum</name>
    <dbReference type="NCBI Taxonomy" id="28573"/>
    <lineage>
        <taxon>Eukaryota</taxon>
        <taxon>Fungi</taxon>
        <taxon>Dikarya</taxon>
        <taxon>Ascomycota</taxon>
        <taxon>Pezizomycotina</taxon>
        <taxon>Eurotiomycetes</taxon>
        <taxon>Eurotiomycetidae</taxon>
        <taxon>Eurotiales</taxon>
        <taxon>Trichocomaceae</taxon>
        <taxon>Talaromyces</taxon>
        <taxon>Talaromyces sect. Islandici</taxon>
    </lineage>
</organism>